<dbReference type="InterPro" id="IPR011009">
    <property type="entry name" value="Kinase-like_dom_sf"/>
</dbReference>
<dbReference type="Gene3D" id="1.10.510.10">
    <property type="entry name" value="Transferase(Phosphotransferase) domain 1"/>
    <property type="match status" value="1"/>
</dbReference>
<sequence>MTARTLDQVIASGPFPTQQAAAIASQIATQLVALHTEVHLRYALTPDTIVLADDGTVLLLDRNVAGWWQGEAPELWPQGTSIDSGPDVYSLGIIIKSLVLGENPPHLSMHAGALGSLEDLALQMAETDPGARPWLRDAAARLAERAHGHT</sequence>
<accession>A0A3N1CML9</accession>
<evidence type="ECO:0000313" key="2">
    <source>
        <dbReference type="Proteomes" id="UP000272400"/>
    </source>
</evidence>
<dbReference type="SUPFAM" id="SSF56112">
    <property type="entry name" value="Protein kinase-like (PK-like)"/>
    <property type="match status" value="1"/>
</dbReference>
<dbReference type="RefSeq" id="WP_123661571.1">
    <property type="nucleotide sequence ID" value="NZ_RJKE01000001.1"/>
</dbReference>
<organism evidence="1 2">
    <name type="scientific">Actinocorallia herbida</name>
    <dbReference type="NCBI Taxonomy" id="58109"/>
    <lineage>
        <taxon>Bacteria</taxon>
        <taxon>Bacillati</taxon>
        <taxon>Actinomycetota</taxon>
        <taxon>Actinomycetes</taxon>
        <taxon>Streptosporangiales</taxon>
        <taxon>Thermomonosporaceae</taxon>
        <taxon>Actinocorallia</taxon>
    </lineage>
</organism>
<protein>
    <recommendedName>
        <fullName evidence="3">Protein kinase domain-containing protein</fullName>
    </recommendedName>
</protein>
<dbReference type="Proteomes" id="UP000272400">
    <property type="component" value="Unassembled WGS sequence"/>
</dbReference>
<evidence type="ECO:0000313" key="1">
    <source>
        <dbReference type="EMBL" id="ROO82559.1"/>
    </source>
</evidence>
<proteinExistence type="predicted"/>
<name>A0A3N1CML9_9ACTN</name>
<dbReference type="EMBL" id="RJKE01000001">
    <property type="protein sequence ID" value="ROO82559.1"/>
    <property type="molecule type" value="Genomic_DNA"/>
</dbReference>
<gene>
    <name evidence="1" type="ORF">EDD29_0039</name>
</gene>
<evidence type="ECO:0008006" key="3">
    <source>
        <dbReference type="Google" id="ProtNLM"/>
    </source>
</evidence>
<keyword evidence="2" id="KW-1185">Reference proteome</keyword>
<dbReference type="AlphaFoldDB" id="A0A3N1CML9"/>
<reference evidence="1 2" key="1">
    <citation type="submission" date="2018-11" db="EMBL/GenBank/DDBJ databases">
        <title>Sequencing the genomes of 1000 actinobacteria strains.</title>
        <authorList>
            <person name="Klenk H.-P."/>
        </authorList>
    </citation>
    <scope>NUCLEOTIDE SEQUENCE [LARGE SCALE GENOMIC DNA]</scope>
    <source>
        <strain evidence="1 2">DSM 44254</strain>
    </source>
</reference>
<comment type="caution">
    <text evidence="1">The sequence shown here is derived from an EMBL/GenBank/DDBJ whole genome shotgun (WGS) entry which is preliminary data.</text>
</comment>